<evidence type="ECO:0000256" key="3">
    <source>
        <dbReference type="ARBA" id="ARBA00007931"/>
    </source>
</evidence>
<evidence type="ECO:0000256" key="1">
    <source>
        <dbReference type="ARBA" id="ARBA00001947"/>
    </source>
</evidence>
<evidence type="ECO:0000256" key="4">
    <source>
        <dbReference type="ARBA" id="ARBA00022670"/>
    </source>
</evidence>
<keyword evidence="6" id="KW-0378">Hydrolase</keyword>
<dbReference type="InterPro" id="IPR008915">
    <property type="entry name" value="Peptidase_M50"/>
</dbReference>
<feature type="transmembrane region" description="Helical" evidence="10">
    <location>
        <begin position="33"/>
        <end position="51"/>
    </location>
</feature>
<sequence>MPEFSEPTFSNLPPQYTYSTTATKEKTKKIRSYLVHIGLFILTFITTTIAGVEWTTGLFPPYEFSLLVKGLPYSISILTIITFHEFGHYFAAKYHKVRSTLPFYIPFPPIQYFINFGTMGAVIKTKSPIYSKKAMFDIGIAGPIAGFVATLAILIYGFMNVPSVDYILQIHPDYFSPDYGKEGLQLVFGDSILFILLREIFVQPNTFFPPMSEIYHYPYLCAGWFGLFVTSMNMIPVGQLDGGHISYTMFGDKKHYAVSAIAFIFLFIVGIAGILDSTLGFNFGIGWSGWLFWALVLYFIIRLKHPPVADESELNTGRKILGWISFVILILSFSLSPIMITNPIM</sequence>
<dbReference type="GO" id="GO:0016020">
    <property type="term" value="C:membrane"/>
    <property type="evidence" value="ECO:0007669"/>
    <property type="project" value="UniProtKB-SubCell"/>
</dbReference>
<keyword evidence="9 10" id="KW-0472">Membrane</keyword>
<evidence type="ECO:0000313" key="12">
    <source>
        <dbReference type="EMBL" id="HFI91623.1"/>
    </source>
</evidence>
<comment type="caution">
    <text evidence="12">The sequence shown here is derived from an EMBL/GenBank/DDBJ whole genome shotgun (WGS) entry which is preliminary data.</text>
</comment>
<evidence type="ECO:0000256" key="8">
    <source>
        <dbReference type="ARBA" id="ARBA00022989"/>
    </source>
</evidence>
<feature type="transmembrane region" description="Helical" evidence="10">
    <location>
        <begin position="256"/>
        <end position="275"/>
    </location>
</feature>
<dbReference type="AlphaFoldDB" id="A0A7V3E7R5"/>
<keyword evidence="7" id="KW-0809">Transit peptide</keyword>
<comment type="similarity">
    <text evidence="3">Belongs to the peptidase M50B family.</text>
</comment>
<evidence type="ECO:0000256" key="10">
    <source>
        <dbReference type="SAM" id="Phobius"/>
    </source>
</evidence>
<dbReference type="PANTHER" id="PTHR31412">
    <property type="entry name" value="ZINC METALLOPROTEASE EGY1"/>
    <property type="match status" value="1"/>
</dbReference>
<evidence type="ECO:0000259" key="11">
    <source>
        <dbReference type="Pfam" id="PF02163"/>
    </source>
</evidence>
<gene>
    <name evidence="12" type="ORF">ENS31_08875</name>
</gene>
<feature type="domain" description="Peptidase M50" evidence="11">
    <location>
        <begin position="74"/>
        <end position="267"/>
    </location>
</feature>
<organism evidence="12">
    <name type="scientific">Ignavibacterium album</name>
    <dbReference type="NCBI Taxonomy" id="591197"/>
    <lineage>
        <taxon>Bacteria</taxon>
        <taxon>Pseudomonadati</taxon>
        <taxon>Ignavibacteriota</taxon>
        <taxon>Ignavibacteria</taxon>
        <taxon>Ignavibacteriales</taxon>
        <taxon>Ignavibacteriaceae</taxon>
        <taxon>Ignavibacterium</taxon>
    </lineage>
</organism>
<name>A0A7V3E7R5_9BACT</name>
<evidence type="ECO:0000256" key="5">
    <source>
        <dbReference type="ARBA" id="ARBA00022692"/>
    </source>
</evidence>
<keyword evidence="5 10" id="KW-0812">Transmembrane</keyword>
<dbReference type="PANTHER" id="PTHR31412:SF0">
    <property type="entry name" value="ZINC METALLOPROTEASE EGY1, CHLOROPLASTIC-RELATED"/>
    <property type="match status" value="1"/>
</dbReference>
<accession>A0A7V3E7R5</accession>
<comment type="cofactor">
    <cofactor evidence="1">
        <name>Zn(2+)</name>
        <dbReference type="ChEBI" id="CHEBI:29105"/>
    </cofactor>
</comment>
<evidence type="ECO:0000256" key="7">
    <source>
        <dbReference type="ARBA" id="ARBA00022946"/>
    </source>
</evidence>
<reference evidence="12" key="1">
    <citation type="journal article" date="2020" name="mSystems">
        <title>Genome- and Community-Level Interaction Insights into Carbon Utilization and Element Cycling Functions of Hydrothermarchaeota in Hydrothermal Sediment.</title>
        <authorList>
            <person name="Zhou Z."/>
            <person name="Liu Y."/>
            <person name="Xu W."/>
            <person name="Pan J."/>
            <person name="Luo Z.H."/>
            <person name="Li M."/>
        </authorList>
    </citation>
    <scope>NUCLEOTIDE SEQUENCE [LARGE SCALE GENOMIC DNA]</scope>
    <source>
        <strain evidence="12">SpSt-479</strain>
    </source>
</reference>
<dbReference type="GO" id="GO:0008233">
    <property type="term" value="F:peptidase activity"/>
    <property type="evidence" value="ECO:0007669"/>
    <property type="project" value="UniProtKB-KW"/>
</dbReference>
<feature type="transmembrane region" description="Helical" evidence="10">
    <location>
        <begin position="281"/>
        <end position="300"/>
    </location>
</feature>
<keyword evidence="4 12" id="KW-0645">Protease</keyword>
<evidence type="ECO:0000256" key="6">
    <source>
        <dbReference type="ARBA" id="ARBA00022801"/>
    </source>
</evidence>
<feature type="transmembrane region" description="Helical" evidence="10">
    <location>
        <begin position="320"/>
        <end position="340"/>
    </location>
</feature>
<feature type="transmembrane region" description="Helical" evidence="10">
    <location>
        <begin position="134"/>
        <end position="159"/>
    </location>
</feature>
<comment type="subcellular location">
    <subcellularLocation>
        <location evidence="2">Membrane</location>
        <topology evidence="2">Multi-pass membrane protein</topology>
    </subcellularLocation>
</comment>
<proteinExistence type="inferred from homology"/>
<dbReference type="InterPro" id="IPR044838">
    <property type="entry name" value="EGY1-like"/>
</dbReference>
<dbReference type="Pfam" id="PF02163">
    <property type="entry name" value="Peptidase_M50"/>
    <property type="match status" value="1"/>
</dbReference>
<dbReference type="GO" id="GO:0006508">
    <property type="term" value="P:proteolysis"/>
    <property type="evidence" value="ECO:0007669"/>
    <property type="project" value="UniProtKB-KW"/>
</dbReference>
<evidence type="ECO:0000256" key="2">
    <source>
        <dbReference type="ARBA" id="ARBA00004141"/>
    </source>
</evidence>
<feature type="transmembrane region" description="Helical" evidence="10">
    <location>
        <begin position="71"/>
        <end position="91"/>
    </location>
</feature>
<keyword evidence="8 10" id="KW-1133">Transmembrane helix</keyword>
<evidence type="ECO:0000256" key="9">
    <source>
        <dbReference type="ARBA" id="ARBA00023136"/>
    </source>
</evidence>
<protein>
    <submittedName>
        <fullName evidence="12">Site-2 protease family protein</fullName>
    </submittedName>
</protein>
<dbReference type="CDD" id="cd06160">
    <property type="entry name" value="S2P-M50_like_2"/>
    <property type="match status" value="1"/>
</dbReference>
<dbReference type="EMBL" id="DSUJ01000008">
    <property type="protein sequence ID" value="HFI91623.1"/>
    <property type="molecule type" value="Genomic_DNA"/>
</dbReference>